<evidence type="ECO:0000256" key="1">
    <source>
        <dbReference type="SAM" id="Phobius"/>
    </source>
</evidence>
<evidence type="ECO:0000313" key="2">
    <source>
        <dbReference type="EMBL" id="SPD08353.1"/>
    </source>
</evidence>
<gene>
    <name evidence="2" type="ORF">FSB_LOCUS36235</name>
</gene>
<dbReference type="AlphaFoldDB" id="A0A2N9H9D8"/>
<proteinExistence type="predicted"/>
<name>A0A2N9H9D8_FAGSY</name>
<sequence length="208" mass="22682">MRVIQHCICRPLHSTLFFSSSSTSTTSSKRLGPVWSRSLSHVTATTIRLFKAPTPPGLQNGVHSKSQGWVMGSKSMFKSISIAIPLAHSSHRHLFFTYSSKPISKIHSFPLHTNGFSSISHADVPRPASLESPAGHILDLAQLKILKQKLEELGMDTDICIPGQYNHLLCPMALVEVGKCGVLCLLVSFGAFGGCGTIILLREWSFPC</sequence>
<accession>A0A2N9H9D8</accession>
<keyword evidence="1" id="KW-0812">Transmembrane</keyword>
<keyword evidence="1" id="KW-0472">Membrane</keyword>
<protein>
    <submittedName>
        <fullName evidence="2">Uncharacterized protein</fullName>
    </submittedName>
</protein>
<reference evidence="2" key="1">
    <citation type="submission" date="2018-02" db="EMBL/GenBank/DDBJ databases">
        <authorList>
            <person name="Cohen D.B."/>
            <person name="Kent A.D."/>
        </authorList>
    </citation>
    <scope>NUCLEOTIDE SEQUENCE</scope>
</reference>
<dbReference type="EMBL" id="OIVN01003035">
    <property type="protein sequence ID" value="SPD08353.1"/>
    <property type="molecule type" value="Genomic_DNA"/>
</dbReference>
<keyword evidence="1" id="KW-1133">Transmembrane helix</keyword>
<feature type="transmembrane region" description="Helical" evidence="1">
    <location>
        <begin position="182"/>
        <end position="201"/>
    </location>
</feature>
<organism evidence="2">
    <name type="scientific">Fagus sylvatica</name>
    <name type="common">Beechnut</name>
    <dbReference type="NCBI Taxonomy" id="28930"/>
    <lineage>
        <taxon>Eukaryota</taxon>
        <taxon>Viridiplantae</taxon>
        <taxon>Streptophyta</taxon>
        <taxon>Embryophyta</taxon>
        <taxon>Tracheophyta</taxon>
        <taxon>Spermatophyta</taxon>
        <taxon>Magnoliopsida</taxon>
        <taxon>eudicotyledons</taxon>
        <taxon>Gunneridae</taxon>
        <taxon>Pentapetalae</taxon>
        <taxon>rosids</taxon>
        <taxon>fabids</taxon>
        <taxon>Fagales</taxon>
        <taxon>Fagaceae</taxon>
        <taxon>Fagus</taxon>
    </lineage>
</organism>